<sequence length="435" mass="47713">MGRGEGLSITVPILFRCPISLDVMKSPVSLSTGVTYDRSSIQQWLDSGHDTCPATNQPLLSKDYVPNLTLHRPINIWTLSSASSSRSSTADTSSSSSSIPPLPHVIPSSEIRQLVSGISSRPDAAGLDELEKIVEFASYCEENRRFIANFHDSIEVILRVLIRESERIEVLESAIRLLDLILLENCVRERIHRLIFESGYEKCFDSVLSVLNNGKLSSKIHSARILELIASNNGSRQRTIGEKIEAILPILVHLMRTETDKPLTEAILSCLISLSTSRSIKAQLVHLGLVPILSRILSDPETAGPAAERGIRLVHLISAVAEGRRAINEDSGCAVAVLDRLMKVQREAKEEGLKLLWSMCCAYRDARVMERVGKGNGVTKMLVVMQSEGDGGIVRRMCGELVKVLKGIAMAKSSSSYGYGGLGTLETKTTHIRPY</sequence>
<feature type="domain" description="U-box" evidence="6">
    <location>
        <begin position="10"/>
        <end position="84"/>
    </location>
</feature>
<evidence type="ECO:0000256" key="3">
    <source>
        <dbReference type="ARBA" id="ARBA00022679"/>
    </source>
</evidence>
<dbReference type="EMBL" id="JAXIOK010000022">
    <property type="protein sequence ID" value="KAK4745181.1"/>
    <property type="molecule type" value="Genomic_DNA"/>
</dbReference>
<dbReference type="PANTHER" id="PTHR22849">
    <property type="entry name" value="WDSAM1 PROTEIN"/>
    <property type="match status" value="1"/>
</dbReference>
<dbReference type="InterPro" id="IPR016024">
    <property type="entry name" value="ARM-type_fold"/>
</dbReference>
<dbReference type="Proteomes" id="UP001345219">
    <property type="component" value="Chromosome 9"/>
</dbReference>
<dbReference type="CDD" id="cd16664">
    <property type="entry name" value="RING-Ubox_PUB"/>
    <property type="match status" value="1"/>
</dbReference>
<dbReference type="FunFam" id="3.30.40.10:FF:000442">
    <property type="entry name" value="RING-type E3 ubiquitin transferase"/>
    <property type="match status" value="1"/>
</dbReference>
<keyword evidence="3 5" id="KW-0808">Transferase</keyword>
<evidence type="ECO:0000259" key="6">
    <source>
        <dbReference type="PROSITE" id="PS51698"/>
    </source>
</evidence>
<dbReference type="InterPro" id="IPR045185">
    <property type="entry name" value="PUB22/23/24-like"/>
</dbReference>
<evidence type="ECO:0000256" key="4">
    <source>
        <dbReference type="ARBA" id="ARBA00022786"/>
    </source>
</evidence>
<dbReference type="Pfam" id="PF25598">
    <property type="entry name" value="ARM_PUB"/>
    <property type="match status" value="1"/>
</dbReference>
<dbReference type="SMART" id="SM00504">
    <property type="entry name" value="Ubox"/>
    <property type="match status" value="1"/>
</dbReference>
<dbReference type="AlphaFoldDB" id="A0AAN7GG56"/>
<dbReference type="InterPro" id="IPR045210">
    <property type="entry name" value="RING-Ubox_PUB"/>
</dbReference>
<organism evidence="7 8">
    <name type="scientific">Trapa incisa</name>
    <dbReference type="NCBI Taxonomy" id="236973"/>
    <lineage>
        <taxon>Eukaryota</taxon>
        <taxon>Viridiplantae</taxon>
        <taxon>Streptophyta</taxon>
        <taxon>Embryophyta</taxon>
        <taxon>Tracheophyta</taxon>
        <taxon>Spermatophyta</taxon>
        <taxon>Magnoliopsida</taxon>
        <taxon>eudicotyledons</taxon>
        <taxon>Gunneridae</taxon>
        <taxon>Pentapetalae</taxon>
        <taxon>rosids</taxon>
        <taxon>malvids</taxon>
        <taxon>Myrtales</taxon>
        <taxon>Lythraceae</taxon>
        <taxon>Trapa</taxon>
    </lineage>
</organism>
<protein>
    <recommendedName>
        <fullName evidence="5 6">U-box domain-containing protein</fullName>
        <ecNumber evidence="5">2.3.2.27</ecNumber>
    </recommendedName>
    <alternativeName>
        <fullName evidence="5">RING-type E3 ubiquitin transferase PUB</fullName>
    </alternativeName>
</protein>
<dbReference type="GO" id="GO:0061630">
    <property type="term" value="F:ubiquitin protein ligase activity"/>
    <property type="evidence" value="ECO:0007669"/>
    <property type="project" value="UniProtKB-UniRule"/>
</dbReference>
<keyword evidence="4 5" id="KW-0833">Ubl conjugation pathway</keyword>
<dbReference type="EC" id="2.3.2.27" evidence="5"/>
<comment type="catalytic activity">
    <reaction evidence="1 5">
        <text>S-ubiquitinyl-[E2 ubiquitin-conjugating enzyme]-L-cysteine + [acceptor protein]-L-lysine = [E2 ubiquitin-conjugating enzyme]-L-cysteine + N(6)-ubiquitinyl-[acceptor protein]-L-lysine.</text>
        <dbReference type="EC" id="2.3.2.27"/>
    </reaction>
</comment>
<evidence type="ECO:0000313" key="8">
    <source>
        <dbReference type="Proteomes" id="UP001345219"/>
    </source>
</evidence>
<dbReference type="SUPFAM" id="SSF48371">
    <property type="entry name" value="ARM repeat"/>
    <property type="match status" value="1"/>
</dbReference>
<evidence type="ECO:0000256" key="5">
    <source>
        <dbReference type="RuleBase" id="RU369093"/>
    </source>
</evidence>
<dbReference type="PANTHER" id="PTHR22849:SF163">
    <property type="entry name" value="U-BOX DOMAIN-CONTAINING PROTEIN"/>
    <property type="match status" value="1"/>
</dbReference>
<comment type="function">
    <text evidence="5">Functions as an E3 ubiquitin ligase.</text>
</comment>
<dbReference type="InterPro" id="IPR058678">
    <property type="entry name" value="ARM_PUB"/>
</dbReference>
<evidence type="ECO:0000313" key="7">
    <source>
        <dbReference type="EMBL" id="KAK4745181.1"/>
    </source>
</evidence>
<dbReference type="Pfam" id="PF04564">
    <property type="entry name" value="U-box"/>
    <property type="match status" value="1"/>
</dbReference>
<comment type="caution">
    <text evidence="7">The sequence shown here is derived from an EMBL/GenBank/DDBJ whole genome shotgun (WGS) entry which is preliminary data.</text>
</comment>
<dbReference type="PROSITE" id="PS51698">
    <property type="entry name" value="U_BOX"/>
    <property type="match status" value="1"/>
</dbReference>
<accession>A0AAN7GG56</accession>
<dbReference type="InterPro" id="IPR003613">
    <property type="entry name" value="Ubox_domain"/>
</dbReference>
<dbReference type="InterPro" id="IPR013083">
    <property type="entry name" value="Znf_RING/FYVE/PHD"/>
</dbReference>
<name>A0AAN7GG56_9MYRT</name>
<evidence type="ECO:0000256" key="1">
    <source>
        <dbReference type="ARBA" id="ARBA00000900"/>
    </source>
</evidence>
<evidence type="ECO:0000256" key="2">
    <source>
        <dbReference type="ARBA" id="ARBA00004906"/>
    </source>
</evidence>
<dbReference type="Gene3D" id="1.25.10.10">
    <property type="entry name" value="Leucine-rich Repeat Variant"/>
    <property type="match status" value="1"/>
</dbReference>
<proteinExistence type="predicted"/>
<comment type="pathway">
    <text evidence="2 5">Protein modification; protein ubiquitination.</text>
</comment>
<gene>
    <name evidence="7" type="ORF">SAY87_011493</name>
</gene>
<dbReference type="GO" id="GO:0016567">
    <property type="term" value="P:protein ubiquitination"/>
    <property type="evidence" value="ECO:0007669"/>
    <property type="project" value="UniProtKB-UniRule"/>
</dbReference>
<dbReference type="InterPro" id="IPR011989">
    <property type="entry name" value="ARM-like"/>
</dbReference>
<reference evidence="7 8" key="1">
    <citation type="journal article" date="2023" name="Hortic Res">
        <title>Pangenome of water caltrop reveals structural variations and asymmetric subgenome divergence after allopolyploidization.</title>
        <authorList>
            <person name="Zhang X."/>
            <person name="Chen Y."/>
            <person name="Wang L."/>
            <person name="Yuan Y."/>
            <person name="Fang M."/>
            <person name="Shi L."/>
            <person name="Lu R."/>
            <person name="Comes H.P."/>
            <person name="Ma Y."/>
            <person name="Chen Y."/>
            <person name="Huang G."/>
            <person name="Zhou Y."/>
            <person name="Zheng Z."/>
            <person name="Qiu Y."/>
        </authorList>
    </citation>
    <scope>NUCLEOTIDE SEQUENCE [LARGE SCALE GENOMIC DNA]</scope>
    <source>
        <tissue evidence="7">Roots</tissue>
    </source>
</reference>
<keyword evidence="8" id="KW-1185">Reference proteome</keyword>
<dbReference type="Gene3D" id="3.30.40.10">
    <property type="entry name" value="Zinc/RING finger domain, C3HC4 (zinc finger)"/>
    <property type="match status" value="1"/>
</dbReference>
<dbReference type="SUPFAM" id="SSF57850">
    <property type="entry name" value="RING/U-box"/>
    <property type="match status" value="1"/>
</dbReference>